<keyword evidence="1" id="KW-0732">Signal</keyword>
<name>A0AAN7AUK6_9PEZI</name>
<proteinExistence type="predicted"/>
<dbReference type="Proteomes" id="UP001303160">
    <property type="component" value="Unassembled WGS sequence"/>
</dbReference>
<dbReference type="EMBL" id="MU863926">
    <property type="protein sequence ID" value="KAK4199928.1"/>
    <property type="molecule type" value="Genomic_DNA"/>
</dbReference>
<reference evidence="2" key="2">
    <citation type="submission" date="2023-05" db="EMBL/GenBank/DDBJ databases">
        <authorList>
            <consortium name="Lawrence Berkeley National Laboratory"/>
            <person name="Steindorff A."/>
            <person name="Hensen N."/>
            <person name="Bonometti L."/>
            <person name="Westerberg I."/>
            <person name="Brannstrom I.O."/>
            <person name="Guillou S."/>
            <person name="Cros-Aarteil S."/>
            <person name="Calhoun S."/>
            <person name="Haridas S."/>
            <person name="Kuo A."/>
            <person name="Mondo S."/>
            <person name="Pangilinan J."/>
            <person name="Riley R."/>
            <person name="Labutti K."/>
            <person name="Andreopoulos B."/>
            <person name="Lipzen A."/>
            <person name="Chen C."/>
            <person name="Yanf M."/>
            <person name="Daum C."/>
            <person name="Ng V."/>
            <person name="Clum A."/>
            <person name="Ohm R."/>
            <person name="Martin F."/>
            <person name="Silar P."/>
            <person name="Natvig D."/>
            <person name="Lalanne C."/>
            <person name="Gautier V."/>
            <person name="Ament-Velasquez S.L."/>
            <person name="Kruys A."/>
            <person name="Hutchinson M.I."/>
            <person name="Powell A.J."/>
            <person name="Barry K."/>
            <person name="Miller A.N."/>
            <person name="Grigoriev I.V."/>
            <person name="Debuchy R."/>
            <person name="Gladieux P."/>
            <person name="Thoren M.H."/>
            <person name="Johannesson H."/>
        </authorList>
    </citation>
    <scope>NUCLEOTIDE SEQUENCE</scope>
    <source>
        <strain evidence="2">CBS 315.58</strain>
    </source>
</reference>
<accession>A0AAN7AUK6</accession>
<protein>
    <submittedName>
        <fullName evidence="2">Uncharacterized protein</fullName>
    </submittedName>
</protein>
<gene>
    <name evidence="2" type="ORF">QBC40DRAFT_327960</name>
</gene>
<keyword evidence="3" id="KW-1185">Reference proteome</keyword>
<evidence type="ECO:0000313" key="3">
    <source>
        <dbReference type="Proteomes" id="UP001303160"/>
    </source>
</evidence>
<organism evidence="2 3">
    <name type="scientific">Triangularia verruculosa</name>
    <dbReference type="NCBI Taxonomy" id="2587418"/>
    <lineage>
        <taxon>Eukaryota</taxon>
        <taxon>Fungi</taxon>
        <taxon>Dikarya</taxon>
        <taxon>Ascomycota</taxon>
        <taxon>Pezizomycotina</taxon>
        <taxon>Sordariomycetes</taxon>
        <taxon>Sordariomycetidae</taxon>
        <taxon>Sordariales</taxon>
        <taxon>Podosporaceae</taxon>
        <taxon>Triangularia</taxon>
    </lineage>
</organism>
<evidence type="ECO:0000256" key="1">
    <source>
        <dbReference type="SAM" id="SignalP"/>
    </source>
</evidence>
<comment type="caution">
    <text evidence="2">The sequence shown here is derived from an EMBL/GenBank/DDBJ whole genome shotgun (WGS) entry which is preliminary data.</text>
</comment>
<dbReference type="AlphaFoldDB" id="A0AAN7AUK6"/>
<feature type="signal peptide" evidence="1">
    <location>
        <begin position="1"/>
        <end position="26"/>
    </location>
</feature>
<evidence type="ECO:0000313" key="2">
    <source>
        <dbReference type="EMBL" id="KAK4199928.1"/>
    </source>
</evidence>
<feature type="chain" id="PRO_5042932348" evidence="1">
    <location>
        <begin position="27"/>
        <end position="308"/>
    </location>
</feature>
<reference evidence="2" key="1">
    <citation type="journal article" date="2023" name="Mol. Phylogenet. Evol.">
        <title>Genome-scale phylogeny and comparative genomics of the fungal order Sordariales.</title>
        <authorList>
            <person name="Hensen N."/>
            <person name="Bonometti L."/>
            <person name="Westerberg I."/>
            <person name="Brannstrom I.O."/>
            <person name="Guillou S."/>
            <person name="Cros-Aarteil S."/>
            <person name="Calhoun S."/>
            <person name="Haridas S."/>
            <person name="Kuo A."/>
            <person name="Mondo S."/>
            <person name="Pangilinan J."/>
            <person name="Riley R."/>
            <person name="LaButti K."/>
            <person name="Andreopoulos B."/>
            <person name="Lipzen A."/>
            <person name="Chen C."/>
            <person name="Yan M."/>
            <person name="Daum C."/>
            <person name="Ng V."/>
            <person name="Clum A."/>
            <person name="Steindorff A."/>
            <person name="Ohm R.A."/>
            <person name="Martin F."/>
            <person name="Silar P."/>
            <person name="Natvig D.O."/>
            <person name="Lalanne C."/>
            <person name="Gautier V."/>
            <person name="Ament-Velasquez S.L."/>
            <person name="Kruys A."/>
            <person name="Hutchinson M.I."/>
            <person name="Powell A.J."/>
            <person name="Barry K."/>
            <person name="Miller A.N."/>
            <person name="Grigoriev I.V."/>
            <person name="Debuchy R."/>
            <person name="Gladieux P."/>
            <person name="Hiltunen Thoren M."/>
            <person name="Johannesson H."/>
        </authorList>
    </citation>
    <scope>NUCLEOTIDE SEQUENCE</scope>
    <source>
        <strain evidence="2">CBS 315.58</strain>
    </source>
</reference>
<sequence>MMAALCSSRILLVSYSLVMLTVSCDGVMGWKKIIYLAMGSVVSACDGLVGEIIGTSNDGAGDAVGAACVASDLYENRDAVKCSWSNCYTTMITYHTPPATNYNLDYSYNAFNIVPSVLYGIGIKYNTDGAVTTTRGASFNPNNAEGQVALSPTTIAGTVVGLGSTYSFSAQSSCPANNLQVTSYVSTKNSVTNGRGLTKRLHREQKYNSPKCFNVPSNQPSHNGYSCPLQTQLSTGFCLNLRAKGTPHTNGLNLGYSGGGNPNASPKNAGSVWHLSCNGTLKAFTNQGIPPLDGLMGQGYFFTIGTRS</sequence>